<feature type="compositionally biased region" description="Basic residues" evidence="1">
    <location>
        <begin position="37"/>
        <end position="48"/>
    </location>
</feature>
<proteinExistence type="predicted"/>
<organism evidence="2 3">
    <name type="scientific">Malassezia obtusa</name>
    <dbReference type="NCBI Taxonomy" id="76774"/>
    <lineage>
        <taxon>Eukaryota</taxon>
        <taxon>Fungi</taxon>
        <taxon>Dikarya</taxon>
        <taxon>Basidiomycota</taxon>
        <taxon>Ustilaginomycotina</taxon>
        <taxon>Malasseziomycetes</taxon>
        <taxon>Malasseziales</taxon>
        <taxon>Malasseziaceae</taxon>
        <taxon>Malassezia</taxon>
    </lineage>
</organism>
<evidence type="ECO:0000313" key="3">
    <source>
        <dbReference type="Proteomes" id="UP001214603"/>
    </source>
</evidence>
<dbReference type="Proteomes" id="UP001214603">
    <property type="component" value="Chromosome 1"/>
</dbReference>
<keyword evidence="3" id="KW-1185">Reference proteome</keyword>
<dbReference type="AlphaFoldDB" id="A0AAF0DW28"/>
<accession>A0AAF0DW28</accession>
<gene>
    <name evidence="2" type="ORF">MOBT1_000189</name>
</gene>
<protein>
    <submittedName>
        <fullName evidence="2">Uncharacterized protein</fullName>
    </submittedName>
</protein>
<sequence length="79" mass="8484">MPAPPGALEAVLHTFFSALNLASELDVDQGWTYRAAPRGRPRRGKRAPPRAPPAIEDYWTLPPATCTSQEVLSTPIGGS</sequence>
<evidence type="ECO:0000313" key="2">
    <source>
        <dbReference type="EMBL" id="WFD01523.1"/>
    </source>
</evidence>
<name>A0AAF0DW28_9BASI</name>
<reference evidence="2" key="1">
    <citation type="submission" date="2023-03" db="EMBL/GenBank/DDBJ databases">
        <title>Mating type loci evolution in Malassezia.</title>
        <authorList>
            <person name="Coelho M.A."/>
        </authorList>
    </citation>
    <scope>NUCLEOTIDE SEQUENCE</scope>
    <source>
        <strain evidence="2">CBS 7876</strain>
    </source>
</reference>
<dbReference type="EMBL" id="CP119934">
    <property type="protein sequence ID" value="WFD01523.1"/>
    <property type="molecule type" value="Genomic_DNA"/>
</dbReference>
<evidence type="ECO:0000256" key="1">
    <source>
        <dbReference type="SAM" id="MobiDB-lite"/>
    </source>
</evidence>
<feature type="region of interest" description="Disordered" evidence="1">
    <location>
        <begin position="35"/>
        <end position="60"/>
    </location>
</feature>